<dbReference type="HOGENOM" id="CLU_173878_0_0_0"/>
<dbReference type="STRING" id="584708.Apau_0096"/>
<proteinExistence type="predicted"/>
<feature type="domain" description="BFD-like [2Fe-2S]-binding" evidence="1">
    <location>
        <begin position="17"/>
        <end position="74"/>
    </location>
</feature>
<evidence type="ECO:0000313" key="3">
    <source>
        <dbReference type="Proteomes" id="UP000005096"/>
    </source>
</evidence>
<protein>
    <submittedName>
        <fullName evidence="2">BFD domain protein (2Fe-2S)-binding domain protein</fullName>
    </submittedName>
</protein>
<gene>
    <name evidence="2" type="ORF">Apau_0096</name>
</gene>
<dbReference type="InterPro" id="IPR007419">
    <property type="entry name" value="BFD-like_2Fe2S-bd_dom"/>
</dbReference>
<evidence type="ECO:0000313" key="2">
    <source>
        <dbReference type="EMBL" id="EFQ22534.1"/>
    </source>
</evidence>
<dbReference type="eggNOG" id="COG1251">
    <property type="taxonomic scope" value="Bacteria"/>
</dbReference>
<dbReference type="RefSeq" id="WP_006299674.1">
    <property type="nucleotide sequence ID" value="NZ_CM001022.1"/>
</dbReference>
<dbReference type="OrthoDB" id="6274at2"/>
<dbReference type="EMBL" id="CM001022">
    <property type="protein sequence ID" value="EFQ22534.1"/>
    <property type="molecule type" value="Genomic_DNA"/>
</dbReference>
<dbReference type="Pfam" id="PF04324">
    <property type="entry name" value="Fer2_BFD"/>
    <property type="match status" value="1"/>
</dbReference>
<dbReference type="AlphaFoldDB" id="E3CWM9"/>
<dbReference type="Gene3D" id="1.10.10.1100">
    <property type="entry name" value="BFD-like [2Fe-2S]-binding domain"/>
    <property type="match status" value="1"/>
</dbReference>
<organism evidence="2 3">
    <name type="scientific">Aminomonas paucivorans DSM 12260</name>
    <dbReference type="NCBI Taxonomy" id="584708"/>
    <lineage>
        <taxon>Bacteria</taxon>
        <taxon>Thermotogati</taxon>
        <taxon>Synergistota</taxon>
        <taxon>Synergistia</taxon>
        <taxon>Synergistales</taxon>
        <taxon>Synergistaceae</taxon>
        <taxon>Aminomonas</taxon>
    </lineage>
</organism>
<evidence type="ECO:0000259" key="1">
    <source>
        <dbReference type="Pfam" id="PF04324"/>
    </source>
</evidence>
<sequence length="96" mass="10034">MDERTKTNWLQAPQDTVVCGCAGVDKRTLVRAIAGGAETLDALMEATGAGQGDECAARNPRGRCCRPDLQEILDVYVPAVAQMRRGCSCGGGSCCG</sequence>
<dbReference type="PaxDb" id="584708-Apau_0096"/>
<accession>E3CWM9</accession>
<name>E3CWM9_9BACT</name>
<dbReference type="InterPro" id="IPR041854">
    <property type="entry name" value="BFD-like_2Fe2S-bd_dom_sf"/>
</dbReference>
<dbReference type="Proteomes" id="UP000005096">
    <property type="component" value="Chromosome"/>
</dbReference>
<keyword evidence="3" id="KW-1185">Reference proteome</keyword>
<reference evidence="2 3" key="1">
    <citation type="journal article" date="2010" name="Stand. Genomic Sci.">
        <title>Non-contiguous finished genome sequence of Aminomonas paucivorans type strain (GLU-3).</title>
        <authorList>
            <person name="Pitluck S."/>
            <person name="Yasawong M."/>
            <person name="Held B."/>
            <person name="Lapidus A."/>
            <person name="Nolan M."/>
            <person name="Copeland A."/>
            <person name="Lucas S."/>
            <person name="Del Rio T.G."/>
            <person name="Tice H."/>
            <person name="Cheng J.F."/>
            <person name="Chertkov O."/>
            <person name="Goodwin L."/>
            <person name="Tapia R."/>
            <person name="Han C."/>
            <person name="Liolios K."/>
            <person name="Ivanova N."/>
            <person name="Mavromatis K."/>
            <person name="Ovchinnikova G."/>
            <person name="Pati A."/>
            <person name="Chen A."/>
            <person name="Palaniappan K."/>
            <person name="Land M."/>
            <person name="Hauser L."/>
            <person name="Chang Y.J."/>
            <person name="Jeffries C.D."/>
            <person name="Pukall R."/>
            <person name="Spring S."/>
            <person name="Rohde M."/>
            <person name="Sikorski J."/>
            <person name="Goker M."/>
            <person name="Woyke T."/>
            <person name="Bristow J."/>
            <person name="Eisen J.A."/>
            <person name="Markowitz V."/>
            <person name="Hugenholtz P."/>
            <person name="Kyrpides N.C."/>
            <person name="Klenk H.P."/>
        </authorList>
    </citation>
    <scope>NUCLEOTIDE SEQUENCE [LARGE SCALE GENOMIC DNA]</scope>
    <source>
        <strain evidence="2 3">DSM 12260</strain>
    </source>
</reference>